<gene>
    <name evidence="3" type="ORF">Ae201684_011555</name>
</gene>
<dbReference type="VEuPathDB" id="FungiDB:AeMF1_004808"/>
<comment type="caution">
    <text evidence="3">The sequence shown here is derived from an EMBL/GenBank/DDBJ whole genome shotgun (WGS) entry which is preliminary data.</text>
</comment>
<name>A0A6G0WU62_9STRA</name>
<dbReference type="Gene3D" id="3.30.30.30">
    <property type="match status" value="1"/>
</dbReference>
<reference evidence="3 4" key="1">
    <citation type="submission" date="2019-07" db="EMBL/GenBank/DDBJ databases">
        <title>Genomics analysis of Aphanomyces spp. identifies a new class of oomycete effector associated with host adaptation.</title>
        <authorList>
            <person name="Gaulin E."/>
        </authorList>
    </citation>
    <scope>NUCLEOTIDE SEQUENCE [LARGE SCALE GENOMIC DNA]</scope>
    <source>
        <strain evidence="3 4">ATCC 201684</strain>
    </source>
</reference>
<keyword evidence="1" id="KW-0547">Nucleotide-binding</keyword>
<dbReference type="GO" id="GO:0140662">
    <property type="term" value="F:ATP-dependent protein folding chaperone"/>
    <property type="evidence" value="ECO:0007669"/>
    <property type="project" value="InterPro"/>
</dbReference>
<dbReference type="Proteomes" id="UP000481153">
    <property type="component" value="Unassembled WGS sequence"/>
</dbReference>
<dbReference type="PROSITE" id="PS00297">
    <property type="entry name" value="HSP70_1"/>
    <property type="match status" value="1"/>
</dbReference>
<dbReference type="InterPro" id="IPR013126">
    <property type="entry name" value="Hsp_70_fam"/>
</dbReference>
<sequence length="451" mass="48679">MVNAGSIIFLAAAVFGLIAVLLARSGHLGREHLVGIDLGTTYSVVAVNRKGNVTVMPDSDGNLLLPSIVAFKPGGGAVLFDFFVSRAPDILVGRDARRYRNIDPKHTIFNAKRFIGRKFDESVQAEAPVYRYSLQANATDDNVCFGLSLAGHPSCVSPIAIGYHVVRTLKETAQKFLGHDQIYGAVIAIPAGFDAFQRKATIAAFEAAGLKVSNVLVEPTAAALAYGLHTKPNVQYVLVFDFGGGTLDVSLLYLQKGSFQVMDTAGDNHLGGNWTMQLAAWHETMNLLGEDLDDILTKHLKDHFGSILGEELPDSQTTEESSVFPCTAGGIRGAAELLKRQLSFELEAEASCVVQHAIGSFSVGDTLRLIMSRTEWEELMLPTLQRTMAPIEEILDGNMMTSKDIDEVVLVGGSSRIPWIQNHLAVMFGRPPNSHIDPDIAVAVGAARLAH</sequence>
<dbReference type="InterPro" id="IPR018181">
    <property type="entry name" value="Heat_shock_70_CS"/>
</dbReference>
<protein>
    <submittedName>
        <fullName evidence="3">Uncharacterized protein</fullName>
    </submittedName>
</protein>
<evidence type="ECO:0000313" key="3">
    <source>
        <dbReference type="EMBL" id="KAF0731003.1"/>
    </source>
</evidence>
<keyword evidence="4" id="KW-1185">Reference proteome</keyword>
<dbReference type="SUPFAM" id="SSF53067">
    <property type="entry name" value="Actin-like ATPase domain"/>
    <property type="match status" value="2"/>
</dbReference>
<keyword evidence="2" id="KW-0067">ATP-binding</keyword>
<accession>A0A6G0WU62</accession>
<dbReference type="EMBL" id="VJMJ01000147">
    <property type="protein sequence ID" value="KAF0731003.1"/>
    <property type="molecule type" value="Genomic_DNA"/>
</dbReference>
<organism evidence="3 4">
    <name type="scientific">Aphanomyces euteiches</name>
    <dbReference type="NCBI Taxonomy" id="100861"/>
    <lineage>
        <taxon>Eukaryota</taxon>
        <taxon>Sar</taxon>
        <taxon>Stramenopiles</taxon>
        <taxon>Oomycota</taxon>
        <taxon>Saprolegniomycetes</taxon>
        <taxon>Saprolegniales</taxon>
        <taxon>Verrucalvaceae</taxon>
        <taxon>Aphanomyces</taxon>
    </lineage>
</organism>
<dbReference type="Gene3D" id="3.30.420.40">
    <property type="match status" value="2"/>
</dbReference>
<dbReference type="PRINTS" id="PR00301">
    <property type="entry name" value="HEATSHOCK70"/>
</dbReference>
<dbReference type="InterPro" id="IPR043129">
    <property type="entry name" value="ATPase_NBD"/>
</dbReference>
<dbReference type="GO" id="GO:0005524">
    <property type="term" value="F:ATP binding"/>
    <property type="evidence" value="ECO:0007669"/>
    <property type="project" value="UniProtKB-KW"/>
</dbReference>
<evidence type="ECO:0000256" key="2">
    <source>
        <dbReference type="ARBA" id="ARBA00022840"/>
    </source>
</evidence>
<proteinExistence type="predicted"/>
<dbReference type="Pfam" id="PF00012">
    <property type="entry name" value="HSP70"/>
    <property type="match status" value="1"/>
</dbReference>
<dbReference type="AlphaFoldDB" id="A0A6G0WU62"/>
<evidence type="ECO:0000256" key="1">
    <source>
        <dbReference type="ARBA" id="ARBA00022741"/>
    </source>
</evidence>
<dbReference type="PANTHER" id="PTHR19375">
    <property type="entry name" value="HEAT SHOCK PROTEIN 70KDA"/>
    <property type="match status" value="1"/>
</dbReference>
<dbReference type="PROSITE" id="PS00329">
    <property type="entry name" value="HSP70_2"/>
    <property type="match status" value="1"/>
</dbReference>
<evidence type="ECO:0000313" key="4">
    <source>
        <dbReference type="Proteomes" id="UP000481153"/>
    </source>
</evidence>
<dbReference type="Gene3D" id="3.90.640.10">
    <property type="entry name" value="Actin, Chain A, domain 4"/>
    <property type="match status" value="1"/>
</dbReference>